<gene>
    <name evidence="4" type="ORF">A9K55_008184</name>
</gene>
<evidence type="ECO:0000256" key="2">
    <source>
        <dbReference type="SAM" id="Phobius"/>
    </source>
</evidence>
<proteinExistence type="predicted"/>
<dbReference type="OrthoDB" id="2435509at2759"/>
<feature type="compositionally biased region" description="Low complexity" evidence="1">
    <location>
        <begin position="124"/>
        <end position="149"/>
    </location>
</feature>
<organism evidence="4 5">
    <name type="scientific">Cordyceps militaris</name>
    <name type="common">Caterpillar fungus</name>
    <name type="synonym">Clavaria militaris</name>
    <dbReference type="NCBI Taxonomy" id="73501"/>
    <lineage>
        <taxon>Eukaryota</taxon>
        <taxon>Fungi</taxon>
        <taxon>Dikarya</taxon>
        <taxon>Ascomycota</taxon>
        <taxon>Pezizomycotina</taxon>
        <taxon>Sordariomycetes</taxon>
        <taxon>Hypocreomycetidae</taxon>
        <taxon>Hypocreales</taxon>
        <taxon>Cordycipitaceae</taxon>
        <taxon>Cordyceps</taxon>
    </lineage>
</organism>
<dbReference type="PANTHER" id="PTHR42028">
    <property type="entry name" value="CHROMOSOME 1, WHOLE GENOME SHOTGUN SEQUENCE"/>
    <property type="match status" value="1"/>
</dbReference>
<dbReference type="VEuPathDB" id="FungiDB:CCM_06721"/>
<evidence type="ECO:0000313" key="5">
    <source>
        <dbReference type="Proteomes" id="UP000323067"/>
    </source>
</evidence>
<keyword evidence="2" id="KW-0812">Transmembrane</keyword>
<sequence length="326" mass="34152">MQGQVAAEATTRDHVGVAWNTMLRHPQHPQRTKGCWGDGLTVLTAIAVSSITMRPAAALMQLALAVSSVAPVVSAWPNWLPDREALIVRADSSDSSTITPSPAASSPSATEAKETGKTTGNLNTATPTSKSASTSGSKSKSSSTPTHTTFAADAPAGGVSILVPANTALGTALYRISDYVTFSWNYTSLQGTPTAIDVLASCSAARATWTLTGNMSFATSVEYVWDTTKQANDANQPLLTEQYTLIIKDSDISFDDRPEPGYLGTNPALTFGLYAGKPYQNLSTWTCPGCHASAASSVMDGKAIKFAATMSIATVLGFTWFVVGLI</sequence>
<dbReference type="VEuPathDB" id="FungiDB:A9K55_008184"/>
<keyword evidence="2" id="KW-1133">Transmembrane helix</keyword>
<protein>
    <recommendedName>
        <fullName evidence="3">DUF7137 domain-containing protein</fullName>
    </recommendedName>
</protein>
<dbReference type="OMA" id="WGWNYTN"/>
<dbReference type="PANTHER" id="PTHR42028:SF1">
    <property type="entry name" value="YALI0E30657P"/>
    <property type="match status" value="1"/>
</dbReference>
<evidence type="ECO:0000256" key="1">
    <source>
        <dbReference type="SAM" id="MobiDB-lite"/>
    </source>
</evidence>
<feature type="transmembrane region" description="Helical" evidence="2">
    <location>
        <begin position="306"/>
        <end position="325"/>
    </location>
</feature>
<dbReference type="Proteomes" id="UP000323067">
    <property type="component" value="Chromosome vii"/>
</dbReference>
<keyword evidence="2" id="KW-0472">Membrane</keyword>
<dbReference type="AlphaFoldDB" id="A0A2H4SFZ9"/>
<feature type="compositionally biased region" description="Low complexity" evidence="1">
    <location>
        <begin position="93"/>
        <end position="110"/>
    </location>
</feature>
<evidence type="ECO:0000259" key="3">
    <source>
        <dbReference type="Pfam" id="PF23585"/>
    </source>
</evidence>
<name>A0A2H4SFZ9_CORMI</name>
<feature type="domain" description="DUF7137" evidence="3">
    <location>
        <begin position="154"/>
        <end position="288"/>
    </location>
</feature>
<reference evidence="4 5" key="1">
    <citation type="journal article" date="2017" name="BMC Genomics">
        <title>Chromosome level assembly and secondary metabolite potential of the parasitic fungus Cordyceps militaris.</title>
        <authorList>
            <person name="Kramer G.J."/>
            <person name="Nodwell J.R."/>
        </authorList>
    </citation>
    <scope>NUCLEOTIDE SEQUENCE [LARGE SCALE GENOMIC DNA]</scope>
    <source>
        <strain evidence="4 5">ATCC 34164</strain>
    </source>
</reference>
<evidence type="ECO:0000313" key="4">
    <source>
        <dbReference type="EMBL" id="ATY62036.1"/>
    </source>
</evidence>
<dbReference type="EMBL" id="CP023324">
    <property type="protein sequence ID" value="ATY62036.1"/>
    <property type="molecule type" value="Genomic_DNA"/>
</dbReference>
<dbReference type="InterPro" id="IPR055561">
    <property type="entry name" value="DUF7137"/>
</dbReference>
<feature type="region of interest" description="Disordered" evidence="1">
    <location>
        <begin position="91"/>
        <end position="149"/>
    </location>
</feature>
<accession>A0A2H4SFZ9</accession>
<dbReference type="Pfam" id="PF23585">
    <property type="entry name" value="DUF7137"/>
    <property type="match status" value="1"/>
</dbReference>